<sequence length="58" mass="6684">MRALKKKMVIELIIYIVLVVIGVIMLFAYKPRERIIIVPQDFQVEQEGGVRDASIPNE</sequence>
<keyword evidence="1" id="KW-0472">Membrane</keyword>
<feature type="transmembrane region" description="Helical" evidence="1">
    <location>
        <begin position="12"/>
        <end position="29"/>
    </location>
</feature>
<accession>A0A239KU27</accession>
<gene>
    <name evidence="2" type="ORF">SAMN05446037_10542</name>
</gene>
<dbReference type="EMBL" id="FZOJ01000054">
    <property type="protein sequence ID" value="SNT21575.1"/>
    <property type="molecule type" value="Genomic_DNA"/>
</dbReference>
<organism evidence="2 3">
    <name type="scientific">Anaerovirgula multivorans</name>
    <dbReference type="NCBI Taxonomy" id="312168"/>
    <lineage>
        <taxon>Bacteria</taxon>
        <taxon>Bacillati</taxon>
        <taxon>Bacillota</taxon>
        <taxon>Clostridia</taxon>
        <taxon>Peptostreptococcales</taxon>
        <taxon>Natronincolaceae</taxon>
        <taxon>Anaerovirgula</taxon>
    </lineage>
</organism>
<name>A0A239KU27_9FIRM</name>
<keyword evidence="1" id="KW-1133">Transmembrane helix</keyword>
<protein>
    <submittedName>
        <fullName evidence="2">Uncharacterized protein</fullName>
    </submittedName>
</protein>
<dbReference type="Proteomes" id="UP000198304">
    <property type="component" value="Unassembled WGS sequence"/>
</dbReference>
<reference evidence="2 3" key="1">
    <citation type="submission" date="2017-06" db="EMBL/GenBank/DDBJ databases">
        <authorList>
            <person name="Kim H.J."/>
            <person name="Triplett B.A."/>
        </authorList>
    </citation>
    <scope>NUCLEOTIDE SEQUENCE [LARGE SCALE GENOMIC DNA]</scope>
    <source>
        <strain evidence="2 3">SCA</strain>
    </source>
</reference>
<keyword evidence="3" id="KW-1185">Reference proteome</keyword>
<dbReference type="AlphaFoldDB" id="A0A239KU27"/>
<dbReference type="RefSeq" id="WP_176431593.1">
    <property type="nucleotide sequence ID" value="NZ_FZOJ01000054.1"/>
</dbReference>
<evidence type="ECO:0000313" key="3">
    <source>
        <dbReference type="Proteomes" id="UP000198304"/>
    </source>
</evidence>
<evidence type="ECO:0000256" key="1">
    <source>
        <dbReference type="SAM" id="Phobius"/>
    </source>
</evidence>
<proteinExistence type="predicted"/>
<evidence type="ECO:0000313" key="2">
    <source>
        <dbReference type="EMBL" id="SNT21575.1"/>
    </source>
</evidence>
<keyword evidence="1" id="KW-0812">Transmembrane</keyword>